<keyword evidence="1" id="KW-0863">Zinc-finger</keyword>
<dbReference type="AlphaFoldDB" id="A0A7Z0MN60"/>
<dbReference type="PANTHER" id="PTHR47526">
    <property type="entry name" value="ATP-DEPENDENT DNA HELICASE"/>
    <property type="match status" value="1"/>
</dbReference>
<comment type="caution">
    <text evidence="3">The sequence shown here is derived from an EMBL/GenBank/DDBJ whole genome shotgun (WGS) entry which is preliminary data.</text>
</comment>
<dbReference type="PROSITE" id="PS50966">
    <property type="entry name" value="ZF_SWIM"/>
    <property type="match status" value="1"/>
</dbReference>
<name>A0A7Z0MN60_9GAMM</name>
<gene>
    <name evidence="3" type="ORF">H0A75_02250</name>
</gene>
<accession>A0A7Z0MN60</accession>
<keyword evidence="1" id="KW-0479">Metal-binding</keyword>
<organism evidence="3 4">
    <name type="scientific">Candidatus Methanofishera endochildressiae</name>
    <dbReference type="NCBI Taxonomy" id="2738884"/>
    <lineage>
        <taxon>Bacteria</taxon>
        <taxon>Pseudomonadati</taxon>
        <taxon>Pseudomonadota</taxon>
        <taxon>Gammaproteobacteria</taxon>
        <taxon>Candidatus Methanofishera</taxon>
    </lineage>
</organism>
<evidence type="ECO:0000313" key="3">
    <source>
        <dbReference type="EMBL" id="NYT46648.1"/>
    </source>
</evidence>
<evidence type="ECO:0000313" key="4">
    <source>
        <dbReference type="Proteomes" id="UP000537890"/>
    </source>
</evidence>
<dbReference type="PANTHER" id="PTHR47526:SF3">
    <property type="entry name" value="PHD-TYPE DOMAIN-CONTAINING PROTEIN"/>
    <property type="match status" value="1"/>
</dbReference>
<feature type="domain" description="SWIM-type" evidence="2">
    <location>
        <begin position="68"/>
        <end position="104"/>
    </location>
</feature>
<dbReference type="Proteomes" id="UP000537890">
    <property type="component" value="Unassembled WGS sequence"/>
</dbReference>
<sequence>MYGDIYNYLISSKTVDGQEMKNFKSLQSYNFFQSGNVGQIVQHTYDNKEIMLKTDVRASQNITRNNEVYVLCQQDGTIVKGWCSCMAGQGHSCSHVGALLWKIEHAVRNNYTGVACTDESAIWNRGTKRNIEPRPLSSIQFTKPKVGSDILEDDDDNIPGTRDTPTYLSDAEYKDSINNSHLLPLFNIKGTTAHKAFTCAPFTK</sequence>
<keyword evidence="1" id="KW-0862">Zinc</keyword>
<protein>
    <recommendedName>
        <fullName evidence="2">SWIM-type domain-containing protein</fullName>
    </recommendedName>
</protein>
<dbReference type="GO" id="GO:0008270">
    <property type="term" value="F:zinc ion binding"/>
    <property type="evidence" value="ECO:0007669"/>
    <property type="project" value="UniProtKB-KW"/>
</dbReference>
<proteinExistence type="predicted"/>
<evidence type="ECO:0000256" key="1">
    <source>
        <dbReference type="PROSITE-ProRule" id="PRU00325"/>
    </source>
</evidence>
<reference evidence="3 4" key="1">
    <citation type="submission" date="2020-05" db="EMBL/GenBank/DDBJ databases">
        <title>Horizontal transmission and recombination maintain forever young bacterial symbiont genomes.</title>
        <authorList>
            <person name="Russell S.L."/>
            <person name="Pepper-Tunick E."/>
            <person name="Svedberg J."/>
            <person name="Byrne A."/>
            <person name="Ruelas Castillo J."/>
            <person name="Vollmers C."/>
            <person name="Beinart R.A."/>
            <person name="Corbett-Detig R."/>
        </authorList>
    </citation>
    <scope>NUCLEOTIDE SEQUENCE [LARGE SCALE GENOMIC DNA]</scope>
    <source>
        <strain evidence="3">4727-3</strain>
    </source>
</reference>
<dbReference type="EMBL" id="JACCHS010000024">
    <property type="protein sequence ID" value="NYT46648.1"/>
    <property type="molecule type" value="Genomic_DNA"/>
</dbReference>
<evidence type="ECO:0000259" key="2">
    <source>
        <dbReference type="PROSITE" id="PS50966"/>
    </source>
</evidence>
<dbReference type="InterPro" id="IPR007527">
    <property type="entry name" value="Znf_SWIM"/>
</dbReference>